<gene>
    <name evidence="7" type="ORF">EKO24_000945</name>
</gene>
<dbReference type="InterPro" id="IPR033432">
    <property type="entry name" value="GH94_catalytic"/>
</dbReference>
<dbReference type="SUPFAM" id="SSF74650">
    <property type="entry name" value="Galactose mutarotase-like"/>
    <property type="match status" value="2"/>
</dbReference>
<dbReference type="InterPro" id="IPR019282">
    <property type="entry name" value="Glycoamylase-like_cons_dom"/>
</dbReference>
<dbReference type="RefSeq" id="WP_127029460.1">
    <property type="nucleotide sequence ID" value="NZ_RYFG02000008.1"/>
</dbReference>
<keyword evidence="3" id="KW-0472">Membrane</keyword>
<evidence type="ECO:0000259" key="4">
    <source>
        <dbReference type="Pfam" id="PF06165"/>
    </source>
</evidence>
<dbReference type="InterPro" id="IPR012341">
    <property type="entry name" value="6hp_glycosidase-like_sf"/>
</dbReference>
<feature type="transmembrane region" description="Helical" evidence="3">
    <location>
        <begin position="928"/>
        <end position="945"/>
    </location>
</feature>
<feature type="transmembrane region" description="Helical" evidence="3">
    <location>
        <begin position="423"/>
        <end position="445"/>
    </location>
</feature>
<feature type="transmembrane region" description="Helical" evidence="3">
    <location>
        <begin position="865"/>
        <end position="887"/>
    </location>
</feature>
<keyword evidence="3" id="KW-0812">Transmembrane</keyword>
<dbReference type="InterPro" id="IPR010383">
    <property type="entry name" value="Glyco_hydrolase_94_b-supersand"/>
</dbReference>
<feature type="transmembrane region" description="Helical" evidence="3">
    <location>
        <begin position="824"/>
        <end position="844"/>
    </location>
</feature>
<evidence type="ECO:0000256" key="3">
    <source>
        <dbReference type="SAM" id="Phobius"/>
    </source>
</evidence>
<dbReference type="Gene3D" id="2.70.98.40">
    <property type="entry name" value="Glycoside hydrolase, family 65, N-terminal domain"/>
    <property type="match status" value="2"/>
</dbReference>
<dbReference type="Gene3D" id="1.50.10.140">
    <property type="match status" value="2"/>
</dbReference>
<evidence type="ECO:0000259" key="6">
    <source>
        <dbReference type="Pfam" id="PF17167"/>
    </source>
</evidence>
<evidence type="ECO:0000256" key="1">
    <source>
        <dbReference type="ARBA" id="ARBA00022676"/>
    </source>
</evidence>
<proteinExistence type="predicted"/>
<dbReference type="Gene3D" id="1.50.10.10">
    <property type="match status" value="1"/>
</dbReference>
<sequence>MIMRLKEHRRKVRLADPGGEDEPIRFELFSDERLAQHATSLAKEQKTRIIPEGLKLMPRVRENSRLLFEAYKAIGKAAREHRAITPAAEWMLDNFHVIEEQINDVNVYLPEKFYRQLPKLISGFLAGYPRVYGIAWALVAHTDSRFSAEQLAIFMRAYQEVQPLTIGELWAIPITLRIVLIENLRRLALKVMRSQVGRRLADEFIDQSDKLDLSAQTALPAPPFRQAFAVQLVQRLHEPHPGPAPALDFLNDWLAEQDITLDEIVHREHAAQIAANLTVRNIITSMRAISAFDWPQFVEESSLVDKYLRSHPTYCAMDFLTRDRYRHAIEDLAKRSPYSEVEIAHKVIDKIDRVAKNPDTSLQQQEPGYYLIGAGRSEFEREAGFKPTFAQTLLRAYVAHAAFAYLASIGIGTLLLLSLPVDAAFQAGLGGLQTALIALFALFPASDITTALVNRFIIAAVPPRHLPRLELKDGIPDSLSTFVVVPTIFIGEYEVKRQIDELEVQYLSNPVNDVHFALLSDWVDADRETLPEDDLLLNIAVNGIAALNAKYGKQRFFLFHRKRCWNPGENQWMGWERKRGKLHEFNRLLRGASDTSFMPVNGQPATAPPGVRYVITLDADTKLPIGALRQLVGTAAHPLNWPVLDPVKNYVVSGYSILQPRVTPTLPQRRENSLFHRIFSGACGVDAYSTSVSEVYQDLFGLGTYSGKGLYDVDAFETALAGRTPENAMLSHDLFESVFARCAFVSDIELFEEFPSHTEVAASRAHRWARGDWQLLPWIFGPRGKDMPLIGRWKMLDNLRRTLSAPGALLTLLAAWAIPGAPLATMMAMVLIALSFPIFEAMIGGMRIRTDVSLGKQLRATAENIMLAFSNSLVTLTLLVQQALLMADAIVSTLVRLYITRRKLLNWVTALQAKTNAEHTMKGLLRPLGKVMIVVIGAGTVVLLFNPAALEVAAPFLLLWLLSPVIGHILSLPPRPDPGELLSTEDALALRQVARRTWRFFTRFVTEQENYLPPDNFQEDPNPEIAHRSSPTNFGLYLLSTLAAHDLGWIGITDTVDRLEATLHTLNKMQRLHGHFYNWYDTLTLHALEPKYVSTVDSGNLAAHLLVVAQGCRDLIQRPQAFSTLLEGLADSHRLFVSELANIKDDRRMQMVTLDELQKKSDKLGALLACTPASSEECARLWRLIKPCADNLFDLARAYAAERGDPADSCEMAAWATLLHDDIYSHQRDLENFSTSVHFGFSFANHQQTEAQRWNVLTQRINALADLSEQLFFEMDFRFLYDDKRHLFSLGYRVEKGVIDDSYYDLLASEARLTSLIAIAKREVPSSHWFHLGRRVTRTASGTVLLSWSGSMFEYLMPSLVTYTPRYSLLDQTCRLIVQNQIEYGQQRNVPWGVSESAFNGRDRWFTYQYSAFGVPGLGMKRGLGYDLVVAPYATALAAMYHTHAAVENFKHLEQLGALGQYGFFEALDFTPSRLAENQKVAFVRCYMAHHQGMSLVSLTNVVLNEVMRRRFHRVPMIQGAELLLQERVPHGLDRGIPDFTQAEAEAEVKEIVQPPMRRTLSPMSLAPSAHLLSNGRYGVMVTAAGSGYSVCEKLAVTRWREDATCDCWGSYVYLRSLTSGKIWSAGYQPTAAVPDKYDVAFLEDRVRISREDNAITSRLEIIVSPEDNAEIRHLSLINNGAHSQEIELTSYAEIVLAAPMADLAHPAFSNLFIQTEFLPQANALIAQRRPRSEKEPPIWAAHVLACSTACAGLQYETDRVRFIGRGQTLRAPAAIIDGRPLSNTVGAVLDPIFSLRTQVSVEPGATVHLTFTTLIAPSRQAVEDLADKYRNPGTFERVSDLAWTHAHIQLRHLRIKSDEAQLFQALANHLLYADASLRANSRLVQMNQLNVTGLWRFSISGDRPIVLLRVASTEDRAIVDQLLRAHEYWRMKRLSVDLVILNEKEITYANELQTLVDNMVRENKTFSTLHEYGEQGEVFALRADQLSEQECVLLQATARVVLLSNRGTLAEQLMRHPKPIPKFIPPKALPAPAIDGNEPSILPTGLEYFNGLGGFADDGREYVIVLDKGQSTPAPWINVIANAEFGFTVSELGSGYTWSLNSRLNQLTPWSNDPVRDPAGEIFYLQDAETGALWTPTALPIRVDKAVYVIRHGHGYSRFEHVSHGIRSELLQFVSPDDPVKISSLTLTNTSGRRRKLTVTGYVEWVLGASRTATAPYIVSEPDQETGALLAYNRMDADFGERIAFVDMAGRQTAWTCNRTEFIGRNGTLDAPLALRQSRTLKNRVGAGLDPCAVLTTPIELAANESIEIILLLGQGSDRDHAAELVKRYRAADMQHVFSTIKQSWAATLGKTQVKTPDRALDLLLNGWLLYQTLSCRMWARAAFYQAGGAFGFRDQLQDSMALAVARPDLVRAHLLRAAAHQFVEGDVQHWWHPPSNRGVRTHFSDDLVWLPYAAAHYVKASGDNAVLDELLPFIEGQLLAQEQEDAYFEPALSGQQASLFEHCARTLDSSLKTGAHGLPLIGCGDWNDGMNRVGHQGHGESVWLAWFLIATLSEFAALAEARGDAGRALRWREHAAKLQAAVEAEGWDVSWYRRAYFDDGTPLGSASNSECRIDSLAQSWGVISGAADPERARLAMNSVREYLIQYGDDLVLLFTPPFDKTPLDPGYIKGYLPGVRENGGQYTHAAVWCVIAYAMLGDGDQAAELLHMLNPINRTANRTGVHAYKVEPYAIAADIYAVPPHVRRGGWTWYTGAAGWFYRAGLEWLLGLTIRAGKMYFNPCIAREWRSYSITYQHEATCYEITVDNPGGVSKGVQSVELDGVPQSALDGITLVQDGQHHQVLVVMG</sequence>
<keyword evidence="8" id="KW-1185">Reference proteome</keyword>
<dbReference type="InterPro" id="IPR037018">
    <property type="entry name" value="GH65_N"/>
</dbReference>
<keyword evidence="3" id="KW-1133">Transmembrane helix</keyword>
<evidence type="ECO:0000256" key="2">
    <source>
        <dbReference type="ARBA" id="ARBA00022679"/>
    </source>
</evidence>
<organism evidence="7 8">
    <name type="scientific">Candidatus Methylobacter oryzae</name>
    <dbReference type="NCBI Taxonomy" id="2497749"/>
    <lineage>
        <taxon>Bacteria</taxon>
        <taxon>Pseudomonadati</taxon>
        <taxon>Pseudomonadota</taxon>
        <taxon>Gammaproteobacteria</taxon>
        <taxon>Methylococcales</taxon>
        <taxon>Methylococcaceae</taxon>
        <taxon>Methylobacter</taxon>
    </lineage>
</organism>
<evidence type="ECO:0000259" key="5">
    <source>
        <dbReference type="Pfam" id="PF10091"/>
    </source>
</evidence>
<dbReference type="EMBL" id="RYFG02000008">
    <property type="protein sequence ID" value="TRX03270.1"/>
    <property type="molecule type" value="Genomic_DNA"/>
</dbReference>
<dbReference type="InterPro" id="IPR008928">
    <property type="entry name" value="6-hairpin_glycosidase_sf"/>
</dbReference>
<name>A0ABY3CGU6_9GAMM</name>
<feature type="domain" description="Glycosyl hydrolase 94 supersandwich" evidence="4">
    <location>
        <begin position="2061"/>
        <end position="2332"/>
    </location>
</feature>
<accession>A0ABY3CGU6</accession>
<dbReference type="Pfam" id="PF17167">
    <property type="entry name" value="Glyco_hydro_94"/>
    <property type="match status" value="1"/>
</dbReference>
<dbReference type="SMART" id="SM01068">
    <property type="entry name" value="CBM_X"/>
    <property type="match status" value="2"/>
</dbReference>
<feature type="domain" description="Glycosyl hydrolase 94 catalytic" evidence="6">
    <location>
        <begin position="2346"/>
        <end position="2769"/>
    </location>
</feature>
<dbReference type="InterPro" id="IPR011013">
    <property type="entry name" value="Gal_mutarotase_sf_dom"/>
</dbReference>
<dbReference type="Gene3D" id="2.60.420.10">
    <property type="entry name" value="Maltose phosphorylase, domain 3"/>
    <property type="match status" value="1"/>
</dbReference>
<evidence type="ECO:0000313" key="7">
    <source>
        <dbReference type="EMBL" id="TRX03270.1"/>
    </source>
</evidence>
<dbReference type="CDD" id="cd11756">
    <property type="entry name" value="GH94N_ChvB_NdvB_1_like"/>
    <property type="match status" value="1"/>
</dbReference>
<dbReference type="Proteomes" id="UP000733744">
    <property type="component" value="Unassembled WGS sequence"/>
</dbReference>
<dbReference type="Pfam" id="PF06165">
    <property type="entry name" value="GH94_b-supersand"/>
    <property type="match status" value="2"/>
</dbReference>
<dbReference type="InterPro" id="IPR037824">
    <property type="entry name" value="GH94N_2_NdvB"/>
</dbReference>
<dbReference type="PANTHER" id="PTHR37469">
    <property type="entry name" value="CELLOBIONIC ACID PHOSPHORYLASE-RELATED"/>
    <property type="match status" value="1"/>
</dbReference>
<dbReference type="CDD" id="cd11753">
    <property type="entry name" value="GH94N_ChvB_NdvB_2_like"/>
    <property type="match status" value="1"/>
</dbReference>
<dbReference type="PANTHER" id="PTHR37469:SF2">
    <property type="entry name" value="CELLOBIONIC ACID PHOSPHORYLASE"/>
    <property type="match status" value="1"/>
</dbReference>
<feature type="domain" description="Glycosyl hydrolase 94 supersandwich" evidence="4">
    <location>
        <begin position="1558"/>
        <end position="1833"/>
    </location>
</feature>
<feature type="transmembrane region" description="Helical" evidence="3">
    <location>
        <begin position="802"/>
        <end position="818"/>
    </location>
</feature>
<dbReference type="SUPFAM" id="SSF48208">
    <property type="entry name" value="Six-hairpin glycosidases"/>
    <property type="match status" value="1"/>
</dbReference>
<keyword evidence="2" id="KW-0808">Transferase</keyword>
<evidence type="ECO:0000313" key="8">
    <source>
        <dbReference type="Proteomes" id="UP000733744"/>
    </source>
</evidence>
<feature type="transmembrane region" description="Helical" evidence="3">
    <location>
        <begin position="396"/>
        <end position="417"/>
    </location>
</feature>
<dbReference type="InterPro" id="IPR037820">
    <property type="entry name" value="GH94N_NdvB"/>
</dbReference>
<protein>
    <submittedName>
        <fullName evidence="7">Phosphorylase</fullName>
    </submittedName>
</protein>
<comment type="caution">
    <text evidence="7">The sequence shown here is derived from an EMBL/GenBank/DDBJ whole genome shotgun (WGS) entry which is preliminary data.</text>
</comment>
<feature type="transmembrane region" description="Helical" evidence="3">
    <location>
        <begin position="952"/>
        <end position="970"/>
    </location>
</feature>
<keyword evidence="1" id="KW-0328">Glycosyltransferase</keyword>
<dbReference type="InterPro" id="IPR052047">
    <property type="entry name" value="GH94_Enzymes"/>
</dbReference>
<reference evidence="7 8" key="1">
    <citation type="journal article" date="2019" name="Antonie Van Leeuwenhoek">
        <title>Description of 'Ca. Methylobacter oryzae' KRF1, a novel species from the environmentally important Methylobacter clade 2.</title>
        <authorList>
            <person name="Khatri K."/>
            <person name="Mohite J.A."/>
            <person name="Pandit P.S."/>
            <person name="Bahulikar R."/>
            <person name="Rahalkar M.C."/>
        </authorList>
    </citation>
    <scope>NUCLEOTIDE SEQUENCE [LARGE SCALE GENOMIC DNA]</scope>
    <source>
        <strain evidence="7 8">KRF1</strain>
    </source>
</reference>
<dbReference type="Pfam" id="PF10091">
    <property type="entry name" value="Glycoamylase"/>
    <property type="match status" value="1"/>
</dbReference>
<feature type="domain" description="Glycoamylase-like" evidence="5">
    <location>
        <begin position="1303"/>
        <end position="1515"/>
    </location>
</feature>